<dbReference type="PANTHER" id="PTHR16026:SF0">
    <property type="entry name" value="CARTILAGE ACIDIC PROTEIN 1"/>
    <property type="match status" value="1"/>
</dbReference>
<dbReference type="STRING" id="226505.SAMN05444394_4085"/>
<dbReference type="InterPro" id="IPR013517">
    <property type="entry name" value="FG-GAP"/>
</dbReference>
<organism evidence="3 4">
    <name type="scientific">Algoriphagus halophilus</name>
    <dbReference type="NCBI Taxonomy" id="226505"/>
    <lineage>
        <taxon>Bacteria</taxon>
        <taxon>Pseudomonadati</taxon>
        <taxon>Bacteroidota</taxon>
        <taxon>Cytophagia</taxon>
        <taxon>Cytophagales</taxon>
        <taxon>Cyclobacteriaceae</taxon>
        <taxon>Algoriphagus</taxon>
    </lineage>
</organism>
<keyword evidence="4" id="KW-1185">Reference proteome</keyword>
<protein>
    <submittedName>
        <fullName evidence="3">Repeat domain-containing protein</fullName>
    </submittedName>
</protein>
<name>A0A1N6HWZ7_9BACT</name>
<feature type="domain" description="ASPIC/UnbV" evidence="2">
    <location>
        <begin position="523"/>
        <end position="588"/>
    </location>
</feature>
<dbReference type="Proteomes" id="UP000185221">
    <property type="component" value="Unassembled WGS sequence"/>
</dbReference>
<dbReference type="PANTHER" id="PTHR16026">
    <property type="entry name" value="CARTILAGE ACIDIC PROTEIN 1"/>
    <property type="match status" value="1"/>
</dbReference>
<evidence type="ECO:0000259" key="2">
    <source>
        <dbReference type="Pfam" id="PF07593"/>
    </source>
</evidence>
<proteinExistence type="predicted"/>
<dbReference type="AlphaFoldDB" id="A0A1N6HWZ7"/>
<accession>A0A1N6HWZ7</accession>
<dbReference type="OrthoDB" id="9816120at2"/>
<dbReference type="RefSeq" id="WP_074226853.1">
    <property type="nucleotide sequence ID" value="NZ_FSRC01000004.1"/>
</dbReference>
<evidence type="ECO:0000313" key="3">
    <source>
        <dbReference type="EMBL" id="SIO24261.1"/>
    </source>
</evidence>
<dbReference type="Pfam" id="PF13517">
    <property type="entry name" value="FG-GAP_3"/>
    <property type="match status" value="4"/>
</dbReference>
<gene>
    <name evidence="3" type="ORF">SAMN05444394_4085</name>
</gene>
<dbReference type="EMBL" id="FSRC01000004">
    <property type="protein sequence ID" value="SIO24261.1"/>
    <property type="molecule type" value="Genomic_DNA"/>
</dbReference>
<dbReference type="Gene3D" id="2.130.10.130">
    <property type="entry name" value="Integrin alpha, N-terminal"/>
    <property type="match status" value="3"/>
</dbReference>
<dbReference type="Pfam" id="PF07593">
    <property type="entry name" value="UnbV_ASPIC"/>
    <property type="match status" value="1"/>
</dbReference>
<dbReference type="InterPro" id="IPR028994">
    <property type="entry name" value="Integrin_alpha_N"/>
</dbReference>
<dbReference type="InterPro" id="IPR027039">
    <property type="entry name" value="Crtac1"/>
</dbReference>
<reference evidence="4" key="1">
    <citation type="submission" date="2016-11" db="EMBL/GenBank/DDBJ databases">
        <authorList>
            <person name="Varghese N."/>
            <person name="Submissions S."/>
        </authorList>
    </citation>
    <scope>NUCLEOTIDE SEQUENCE [LARGE SCALE GENOMIC DNA]</scope>
    <source>
        <strain evidence="4">DSM 15292</strain>
    </source>
</reference>
<sequence length="1096" mass="122786">MKQKTLLIILFISCLSCQKEEKSNDVLFQLLSEEDSGISFRNDLTYTEKVNPYTFRNFYNGAGVALGDINNDGLIDIFLAGNQTSNKLYLNQGGLKFKDITDQSGLSSTGYWTTGVSMADVNGDGLLDLYICKSGPPGGDKRHNELFINNNNLTFSEKSKEYGIAEKGLSQHAVFFDFDKDGDLDMYLLSNSARSIGIYDLRVGQREIRDPEGGNKLFRNDGDIFTDVSEEAGIYGSNIGYGLGVTVADLNDDNWPDLYVSNDFFERDYLYLNNQDGTFSEVLPDLLPEISLGSMGADIADLDNDTRPDIFVTEMLPKELSRVKTKTPFEEWDKFQSNIKAGYHQQFTRNTLQRNLGFRPGTQTPIFAEVSRMAGLEATDWSWGALIFDMDNDGLKDILVTNGIVKDLTDFDFVDFYVNNQEKIQGFQKDSILLTKMIDAFPSTPQQNFLFKNQGNWNFENLAQNLGLDQLTFSTGSAYGDLDNDGDLDLVINNLNDRAFIYRNTSSDKNIGNYLSIELGQEFGTKVIAYASDQKFIQEYQPVKGYMSSVDPRMHFGLGTIEKLDSLEIFWPDGKIQIIRDVQANQALKLIPKEEDKINPNLEKNPGTLFIQKDTKFPFQHQESNFIDFDRDRLRFWMISNEGPKAAKADVNGDGLEDIFIPGAKEQTSILLIQNPTGQFISHQEELFDSDAISEDVTAHFFDANGDGKPDLLVGSGGIEFGDNSPAYSDRLYLNDGTGNFQKSPQFFSSNPTAFLLSLDFDEDGDMDLIVGSRAIPFGYGIPTGLQVWENDGMGRFKQISQSLNPELSKIGMLTSGDLADLDGDGKLEIIVAGEWMSIRIFSFEGNKLIEKTSDFGFENSSGLWNCLFVSDVNMDGHPDILAGNHGLNSRLHSNSNSQLRMILNDFDQNGTLDQILSQFENQRTIPWVLKPALLRQLPSLRKQLLTYESYQNKSLEDLFPEAVWANSLILTAGTLETSLWLNDGKSNFKMTDLPAEIQSAPVYSITSITGESGEPLLIFGGNQSRIKPELGSQMGSYGWVLKPNGKNEWKTLIPEESGLFVPGEIRDFLQINLENRPNLVVLRNNDVPLVFEFHE</sequence>
<keyword evidence="1" id="KW-0732">Signal</keyword>
<dbReference type="SUPFAM" id="SSF69318">
    <property type="entry name" value="Integrin alpha N-terminal domain"/>
    <property type="match status" value="2"/>
</dbReference>
<evidence type="ECO:0000313" key="4">
    <source>
        <dbReference type="Proteomes" id="UP000185221"/>
    </source>
</evidence>
<evidence type="ECO:0000256" key="1">
    <source>
        <dbReference type="ARBA" id="ARBA00022729"/>
    </source>
</evidence>
<dbReference type="InterPro" id="IPR011519">
    <property type="entry name" value="UnbV_ASPIC"/>
</dbReference>